<evidence type="ECO:0000313" key="8">
    <source>
        <dbReference type="EMBL" id="AGF80085.1"/>
    </source>
</evidence>
<evidence type="ECO:0000256" key="3">
    <source>
        <dbReference type="ARBA" id="ARBA00022989"/>
    </source>
</evidence>
<keyword evidence="3 5" id="KW-1133">Transmembrane helix</keyword>
<keyword evidence="9" id="KW-1185">Reference proteome</keyword>
<evidence type="ECO:0000313" key="9">
    <source>
        <dbReference type="Proteomes" id="UP000011721"/>
    </source>
</evidence>
<comment type="catalytic activity">
    <reaction evidence="5">
        <text>a quinone + NADH + 5 H(+)(in) = a quinol + NAD(+) + 4 H(+)(out)</text>
        <dbReference type="Rhea" id="RHEA:57888"/>
        <dbReference type="ChEBI" id="CHEBI:15378"/>
        <dbReference type="ChEBI" id="CHEBI:24646"/>
        <dbReference type="ChEBI" id="CHEBI:57540"/>
        <dbReference type="ChEBI" id="CHEBI:57945"/>
        <dbReference type="ChEBI" id="CHEBI:132124"/>
    </reaction>
</comment>
<dbReference type="NCBIfam" id="TIGR01770">
    <property type="entry name" value="NDH_I_N"/>
    <property type="match status" value="1"/>
</dbReference>
<evidence type="ECO:0000256" key="1">
    <source>
        <dbReference type="ARBA" id="ARBA00004127"/>
    </source>
</evidence>
<keyword evidence="5" id="KW-0874">Quinone</keyword>
<keyword evidence="4 5" id="KW-0472">Membrane</keyword>
<feature type="transmembrane region" description="Helical" evidence="5">
    <location>
        <begin position="32"/>
        <end position="49"/>
    </location>
</feature>
<feature type="transmembrane region" description="Helical" evidence="5">
    <location>
        <begin position="154"/>
        <end position="176"/>
    </location>
</feature>
<dbReference type="GO" id="GO:0048038">
    <property type="term" value="F:quinone binding"/>
    <property type="evidence" value="ECO:0007669"/>
    <property type="project" value="UniProtKB-KW"/>
</dbReference>
<dbReference type="Proteomes" id="UP000011721">
    <property type="component" value="Chromosome"/>
</dbReference>
<dbReference type="EMBL" id="CP003985">
    <property type="protein sequence ID" value="AGF80085.1"/>
    <property type="molecule type" value="Genomic_DNA"/>
</dbReference>
<feature type="transmembrane region" description="Helical" evidence="5">
    <location>
        <begin position="261"/>
        <end position="279"/>
    </location>
</feature>
<evidence type="ECO:0000256" key="4">
    <source>
        <dbReference type="ARBA" id="ARBA00023136"/>
    </source>
</evidence>
<dbReference type="PRINTS" id="PR01434">
    <property type="entry name" value="NADHDHGNASE5"/>
</dbReference>
<dbReference type="KEGG" id="dsf:UWK_03571"/>
<evidence type="ECO:0000256" key="2">
    <source>
        <dbReference type="ARBA" id="ARBA00022692"/>
    </source>
</evidence>
<feature type="transmembrane region" description="Helical" evidence="5">
    <location>
        <begin position="317"/>
        <end position="338"/>
    </location>
</feature>
<dbReference type="GO" id="GO:0008137">
    <property type="term" value="F:NADH dehydrogenase (ubiquinone) activity"/>
    <property type="evidence" value="ECO:0007669"/>
    <property type="project" value="InterPro"/>
</dbReference>
<name>M1PKQ0_DESSD</name>
<accession>M1PKQ0</accession>
<feature type="transmembrane region" description="Helical" evidence="5">
    <location>
        <begin position="102"/>
        <end position="133"/>
    </location>
</feature>
<dbReference type="OrthoDB" id="9805769at2"/>
<dbReference type="GO" id="GO:0012505">
    <property type="term" value="C:endomembrane system"/>
    <property type="evidence" value="ECO:0007669"/>
    <property type="project" value="UniProtKB-SubCell"/>
</dbReference>
<dbReference type="GO" id="GO:0050136">
    <property type="term" value="F:NADH dehydrogenase (quinone) (non-electrogenic) activity"/>
    <property type="evidence" value="ECO:0007669"/>
    <property type="project" value="UniProtKB-UniRule"/>
</dbReference>
<keyword evidence="2 5" id="KW-0812">Transmembrane</keyword>
<feature type="transmembrane region" description="Helical" evidence="5">
    <location>
        <begin position="394"/>
        <end position="414"/>
    </location>
</feature>
<keyword evidence="5" id="KW-0520">NAD</keyword>
<dbReference type="InterPro" id="IPR001750">
    <property type="entry name" value="ND/Mrp_TM"/>
</dbReference>
<dbReference type="RefSeq" id="WP_015405767.1">
    <property type="nucleotide sequence ID" value="NC_020304.1"/>
</dbReference>
<keyword evidence="5" id="KW-1003">Cell membrane</keyword>
<protein>
    <recommendedName>
        <fullName evidence="5">NADH-quinone oxidoreductase subunit N</fullName>
        <ecNumber evidence="5">7.1.1.-</ecNumber>
    </recommendedName>
    <alternativeName>
        <fullName evidence="5">NADH dehydrogenase I subunit N</fullName>
    </alternativeName>
    <alternativeName>
        <fullName evidence="5">NDH-1 subunit N</fullName>
    </alternativeName>
</protein>
<dbReference type="EC" id="7.1.1.-" evidence="5"/>
<feature type="transmembrane region" description="Helical" evidence="5">
    <location>
        <begin position="291"/>
        <end position="311"/>
    </location>
</feature>
<keyword evidence="5" id="KW-1278">Translocase</keyword>
<feature type="domain" description="NADH:quinone oxidoreductase/Mrp antiporter transmembrane" evidence="7">
    <location>
        <begin position="115"/>
        <end position="408"/>
    </location>
</feature>
<keyword evidence="5 8" id="KW-0830">Ubiquinone</keyword>
<dbReference type="AlphaFoldDB" id="M1PKQ0"/>
<dbReference type="InterPro" id="IPR010096">
    <property type="entry name" value="NADH-Q_OxRdtase_suN/2"/>
</dbReference>
<comment type="subunit">
    <text evidence="5">NDH-1 is composed of 14 different subunits. Subunits NuoA, H, J, K, L, M, N constitute the membrane sector of the complex.</text>
</comment>
<dbReference type="HAMAP" id="MF_00445">
    <property type="entry name" value="NDH1_NuoN_1"/>
    <property type="match status" value="1"/>
</dbReference>
<comment type="subcellular location">
    <subcellularLocation>
        <location evidence="5">Cell inner membrane</location>
        <topology evidence="5">Multi-pass membrane protein</topology>
    </subcellularLocation>
    <subcellularLocation>
        <location evidence="1">Endomembrane system</location>
        <topology evidence="1">Multi-pass membrane protein</topology>
    </subcellularLocation>
    <subcellularLocation>
        <location evidence="6">Membrane</location>
        <topology evidence="6">Multi-pass membrane protein</topology>
    </subcellularLocation>
</comment>
<reference evidence="9" key="1">
    <citation type="journal article" date="2013" name="Stand. Genomic Sci.">
        <title>Complete genome sequence of Desulfocapsa sulfexigens, a marine deltaproteobacterium specialized in disproportionating inorganic sulfur compounds.</title>
        <authorList>
            <person name="Finster K.W."/>
            <person name="Kjeldsen K.U."/>
            <person name="Kube M."/>
            <person name="Reinhardt R."/>
            <person name="Mussmann M."/>
            <person name="Amann R."/>
            <person name="Schreiber L."/>
        </authorList>
    </citation>
    <scope>NUCLEOTIDE SEQUENCE [LARGE SCALE GENOMIC DNA]</scope>
    <source>
        <strain evidence="9">DSM 10523 / SB164P1</strain>
    </source>
</reference>
<dbReference type="PATRIC" id="fig|1167006.5.peg.3840"/>
<sequence length="470" mass="51220">MQFLPELTLLGAGLIIFIVSLGKATGDTTRNIAIGLGAAIFGATLLSSCQTGKLFFDTYQVDLFSQVFKALIAGAMLIVLLFGNKLKAIPQKVHPEYYLFMFMSVLGLMMLVSSVELLAIFVSLELSSFAVYIMVPMRDDEGKFRFQMEAGIKYLLFGVTATGFMLFGMSYMYGLTGSTELSVVITKLSTMWNNPAAVIAMMMVLAGFFYKLAIFPFHFWVPDVYEGASNETTAFIASVPKLAAVALLIRLVSLISGEGQAILNILMICAVVSMFYGNLSALVQKDIKRMLGFSGIAHAGFVLLGILTFQITGFANAMYYIIGYVLMNLACFLVICTVSKNGENVMIEDLSGLHKRSPIMAFTLAVGLFALAGIPPFVGFMGKFMLLAGALKEGYMLIVILAAINTAIAIYYYLSVIRVTYTADPEERSIVTPSMLTNATSVFLLTIIVIMGVLPQRFVDYASTVVQTIM</sequence>
<organism evidence="8 9">
    <name type="scientific">Desulfocapsa sulfexigens (strain DSM 10523 / SB164P1)</name>
    <dbReference type="NCBI Taxonomy" id="1167006"/>
    <lineage>
        <taxon>Bacteria</taxon>
        <taxon>Pseudomonadati</taxon>
        <taxon>Thermodesulfobacteriota</taxon>
        <taxon>Desulfobulbia</taxon>
        <taxon>Desulfobulbales</taxon>
        <taxon>Desulfocapsaceae</taxon>
        <taxon>Desulfocapsa</taxon>
    </lineage>
</organism>
<dbReference type="eggNOG" id="COG1007">
    <property type="taxonomic scope" value="Bacteria"/>
</dbReference>
<dbReference type="GO" id="GO:0042773">
    <property type="term" value="P:ATP synthesis coupled electron transport"/>
    <property type="evidence" value="ECO:0007669"/>
    <property type="project" value="InterPro"/>
</dbReference>
<gene>
    <name evidence="5" type="primary">nuoN</name>
    <name evidence="8" type="ordered locus">UWK_03571</name>
</gene>
<dbReference type="STRING" id="1167006.UWK_03571"/>
<comment type="similarity">
    <text evidence="5">Belongs to the complex I subunit 2 family.</text>
</comment>
<keyword evidence="5" id="KW-0813">Transport</keyword>
<dbReference type="GO" id="GO:0005886">
    <property type="term" value="C:plasma membrane"/>
    <property type="evidence" value="ECO:0007669"/>
    <property type="project" value="UniProtKB-SubCell"/>
</dbReference>
<evidence type="ECO:0000259" key="7">
    <source>
        <dbReference type="Pfam" id="PF00361"/>
    </source>
</evidence>
<feature type="transmembrane region" description="Helical" evidence="5">
    <location>
        <begin position="435"/>
        <end position="454"/>
    </location>
</feature>
<comment type="function">
    <text evidence="5">NDH-1 shuttles electrons from NADH, via FMN and iron-sulfur (Fe-S) centers, to quinones in the respiratory chain. The immediate electron acceptor for the enzyme in this species is believed to be ubiquinone. Couples the redox reaction to proton translocation (for every two electrons transferred, four hydrogen ions are translocated across the cytoplasmic membrane), and thus conserves the redox energy in a proton gradient.</text>
</comment>
<evidence type="ECO:0000256" key="5">
    <source>
        <dbReference type="HAMAP-Rule" id="MF_00445"/>
    </source>
</evidence>
<dbReference type="PANTHER" id="PTHR22773">
    <property type="entry name" value="NADH DEHYDROGENASE"/>
    <property type="match status" value="1"/>
</dbReference>
<proteinExistence type="inferred from homology"/>
<dbReference type="HOGENOM" id="CLU_007100_1_5_7"/>
<feature type="transmembrane region" description="Helical" evidence="5">
    <location>
        <begin position="233"/>
        <end position="255"/>
    </location>
</feature>
<dbReference type="Pfam" id="PF00361">
    <property type="entry name" value="Proton_antipo_M"/>
    <property type="match status" value="1"/>
</dbReference>
<feature type="transmembrane region" description="Helical" evidence="5">
    <location>
        <begin position="61"/>
        <end position="82"/>
    </location>
</feature>
<evidence type="ECO:0000256" key="6">
    <source>
        <dbReference type="RuleBase" id="RU000320"/>
    </source>
</evidence>
<feature type="transmembrane region" description="Helical" evidence="5">
    <location>
        <begin position="196"/>
        <end position="221"/>
    </location>
</feature>
<keyword evidence="5" id="KW-0997">Cell inner membrane</keyword>
<feature type="transmembrane region" description="Helical" evidence="5">
    <location>
        <begin position="359"/>
        <end position="382"/>
    </location>
</feature>